<proteinExistence type="predicted"/>
<feature type="domain" description="RING-type" evidence="5">
    <location>
        <begin position="38"/>
        <end position="76"/>
    </location>
</feature>
<dbReference type="Pfam" id="PF00097">
    <property type="entry name" value="zf-C3HC4"/>
    <property type="match status" value="1"/>
</dbReference>
<dbReference type="InterPro" id="IPR017907">
    <property type="entry name" value="Znf_RING_CS"/>
</dbReference>
<dbReference type="SUPFAM" id="SSF90229">
    <property type="entry name" value="CCCH zinc finger"/>
    <property type="match status" value="1"/>
</dbReference>
<feature type="zinc finger region" description="C3H1-type" evidence="4">
    <location>
        <begin position="1"/>
        <end position="29"/>
    </location>
</feature>
<dbReference type="InterPro" id="IPR001841">
    <property type="entry name" value="Znf_RING"/>
</dbReference>
<evidence type="ECO:0000256" key="4">
    <source>
        <dbReference type="PROSITE-ProRule" id="PRU00723"/>
    </source>
</evidence>
<name>A0A0F9YUM1_9MICR</name>
<dbReference type="OrthoDB" id="25761at2759"/>
<sequence length="87" mass="10063">MEHKSICTPFNKTGYCKYGNTCKYSHIRLNTCSDTILCPLCNKEILNAVSTNCSHEYCLDCVKLNRDSLEKCVVCQKELYGVFYYKK</sequence>
<dbReference type="AlphaFoldDB" id="A0A0F9YUM1"/>
<evidence type="ECO:0000313" key="7">
    <source>
        <dbReference type="EMBL" id="KKO76157.1"/>
    </source>
</evidence>
<comment type="caution">
    <text evidence="7">The sequence shown here is derived from an EMBL/GenBank/DDBJ whole genome shotgun (WGS) entry which is preliminary data.</text>
</comment>
<evidence type="ECO:0000313" key="8">
    <source>
        <dbReference type="Proteomes" id="UP000034350"/>
    </source>
</evidence>
<evidence type="ECO:0000259" key="6">
    <source>
        <dbReference type="PROSITE" id="PS50103"/>
    </source>
</evidence>
<protein>
    <submittedName>
        <fullName evidence="7">Zinc finger domain-containing protein</fullName>
    </submittedName>
</protein>
<gene>
    <name evidence="7" type="ORF">AAJ76_600074061</name>
</gene>
<dbReference type="InterPro" id="IPR036855">
    <property type="entry name" value="Znf_CCCH_sf"/>
</dbReference>
<accession>A0A0F9YUM1</accession>
<dbReference type="SMART" id="SM00184">
    <property type="entry name" value="RING"/>
    <property type="match status" value="1"/>
</dbReference>
<evidence type="ECO:0000256" key="3">
    <source>
        <dbReference type="ARBA" id="ARBA00022833"/>
    </source>
</evidence>
<dbReference type="EMBL" id="JPQZ01000006">
    <property type="protein sequence ID" value="KKO76157.1"/>
    <property type="molecule type" value="Genomic_DNA"/>
</dbReference>
<keyword evidence="2 4" id="KW-0863">Zinc-finger</keyword>
<dbReference type="Proteomes" id="UP000034350">
    <property type="component" value="Unassembled WGS sequence"/>
</dbReference>
<dbReference type="InterPro" id="IPR000571">
    <property type="entry name" value="Znf_CCCH"/>
</dbReference>
<keyword evidence="8" id="KW-1185">Reference proteome</keyword>
<dbReference type="InterPro" id="IPR013083">
    <property type="entry name" value="Znf_RING/FYVE/PHD"/>
</dbReference>
<dbReference type="GO" id="GO:0008270">
    <property type="term" value="F:zinc ion binding"/>
    <property type="evidence" value="ECO:0007669"/>
    <property type="project" value="UniProtKB-KW"/>
</dbReference>
<dbReference type="RefSeq" id="XP_024331899.1">
    <property type="nucleotide sequence ID" value="XM_024476117.1"/>
</dbReference>
<dbReference type="Pfam" id="PF00642">
    <property type="entry name" value="zf-CCCH"/>
    <property type="match status" value="1"/>
</dbReference>
<evidence type="ECO:0000256" key="2">
    <source>
        <dbReference type="ARBA" id="ARBA00022771"/>
    </source>
</evidence>
<reference evidence="7 8" key="1">
    <citation type="journal article" date="2015" name="Environ. Microbiol.">
        <title>Genome analyses suggest the presence of polyploidy and recent human-driven expansions in eight global populations of the honeybee pathogen Nosema ceranae.</title>
        <authorList>
            <person name="Pelin A."/>
            <person name="Selman M."/>
            <person name="Aris-Brosou S."/>
            <person name="Farinelli L."/>
            <person name="Corradi N."/>
        </authorList>
    </citation>
    <scope>NUCLEOTIDE SEQUENCE [LARGE SCALE GENOMIC DNA]</scope>
    <source>
        <strain evidence="7 8">PA08 1199</strain>
    </source>
</reference>
<feature type="domain" description="C3H1-type" evidence="6">
    <location>
        <begin position="1"/>
        <end position="29"/>
    </location>
</feature>
<evidence type="ECO:0000256" key="1">
    <source>
        <dbReference type="ARBA" id="ARBA00022723"/>
    </source>
</evidence>
<dbReference type="Gene3D" id="3.30.40.10">
    <property type="entry name" value="Zinc/RING finger domain, C3HC4 (zinc finger)"/>
    <property type="match status" value="1"/>
</dbReference>
<dbReference type="GeneID" id="36321067"/>
<dbReference type="SMART" id="SM00356">
    <property type="entry name" value="ZnF_C3H1"/>
    <property type="match status" value="1"/>
</dbReference>
<dbReference type="VEuPathDB" id="MicrosporidiaDB:AAJ76_600074061"/>
<dbReference type="PROSITE" id="PS50103">
    <property type="entry name" value="ZF_C3H1"/>
    <property type="match status" value="1"/>
</dbReference>
<dbReference type="InterPro" id="IPR018957">
    <property type="entry name" value="Znf_C3HC4_RING-type"/>
</dbReference>
<dbReference type="PROSITE" id="PS00518">
    <property type="entry name" value="ZF_RING_1"/>
    <property type="match status" value="1"/>
</dbReference>
<dbReference type="VEuPathDB" id="MicrosporidiaDB:G9O61_00g017980"/>
<organism evidence="7 8">
    <name type="scientific">Vairimorpha ceranae</name>
    <dbReference type="NCBI Taxonomy" id="40302"/>
    <lineage>
        <taxon>Eukaryota</taxon>
        <taxon>Fungi</taxon>
        <taxon>Fungi incertae sedis</taxon>
        <taxon>Microsporidia</taxon>
        <taxon>Nosematidae</taxon>
        <taxon>Vairimorpha</taxon>
    </lineage>
</organism>
<dbReference type="Gene3D" id="6.10.250.3220">
    <property type="match status" value="1"/>
</dbReference>
<keyword evidence="1 4" id="KW-0479">Metal-binding</keyword>
<dbReference type="SUPFAM" id="SSF57850">
    <property type="entry name" value="RING/U-box"/>
    <property type="match status" value="1"/>
</dbReference>
<keyword evidence="3 4" id="KW-0862">Zinc</keyword>
<evidence type="ECO:0000259" key="5">
    <source>
        <dbReference type="PROSITE" id="PS50089"/>
    </source>
</evidence>
<dbReference type="PROSITE" id="PS50089">
    <property type="entry name" value="ZF_RING_2"/>
    <property type="match status" value="1"/>
</dbReference>